<dbReference type="Proteomes" id="UP001596472">
    <property type="component" value="Unassembled WGS sequence"/>
</dbReference>
<name>A0ABW2L2J3_9BACT</name>
<protein>
    <submittedName>
        <fullName evidence="1">Uncharacterized protein</fullName>
    </submittedName>
</protein>
<comment type="caution">
    <text evidence="1">The sequence shown here is derived from an EMBL/GenBank/DDBJ whole genome shotgun (WGS) entry which is preliminary data.</text>
</comment>
<reference evidence="2" key="1">
    <citation type="journal article" date="2019" name="Int. J. Syst. Evol. Microbiol.">
        <title>The Global Catalogue of Microorganisms (GCM) 10K type strain sequencing project: providing services to taxonomists for standard genome sequencing and annotation.</title>
        <authorList>
            <consortium name="The Broad Institute Genomics Platform"/>
            <consortium name="The Broad Institute Genome Sequencing Center for Infectious Disease"/>
            <person name="Wu L."/>
            <person name="Ma J."/>
        </authorList>
    </citation>
    <scope>NUCLEOTIDE SEQUENCE [LARGE SCALE GENOMIC DNA]</scope>
    <source>
        <strain evidence="2">CGMCC 4.1467</strain>
    </source>
</reference>
<organism evidence="1 2">
    <name type="scientific">Haloferula chungangensis</name>
    <dbReference type="NCBI Taxonomy" id="1048331"/>
    <lineage>
        <taxon>Bacteria</taxon>
        <taxon>Pseudomonadati</taxon>
        <taxon>Verrucomicrobiota</taxon>
        <taxon>Verrucomicrobiia</taxon>
        <taxon>Verrucomicrobiales</taxon>
        <taxon>Verrucomicrobiaceae</taxon>
        <taxon>Haloferula</taxon>
    </lineage>
</organism>
<sequence length="85" mass="9350">MTKRKSKRVSIPLGVCLNTNDRRREISFFEHMVELQQDSGAGDELRGEIDSSNAAHGVAVAIRILESLVGHALPLPRVVKTQDAL</sequence>
<accession>A0ABW2L2J3</accession>
<dbReference type="EMBL" id="JBHTBS010000001">
    <property type="protein sequence ID" value="MFC7335785.1"/>
    <property type="molecule type" value="Genomic_DNA"/>
</dbReference>
<gene>
    <name evidence="1" type="ORF">ACFQY0_01245</name>
</gene>
<evidence type="ECO:0000313" key="1">
    <source>
        <dbReference type="EMBL" id="MFC7335785.1"/>
    </source>
</evidence>
<proteinExistence type="predicted"/>
<dbReference type="RefSeq" id="WP_379708248.1">
    <property type="nucleotide sequence ID" value="NZ_JBHTBS010000001.1"/>
</dbReference>
<evidence type="ECO:0000313" key="2">
    <source>
        <dbReference type="Proteomes" id="UP001596472"/>
    </source>
</evidence>
<keyword evidence="2" id="KW-1185">Reference proteome</keyword>